<dbReference type="AlphaFoldDB" id="A0AAP5I7Z6"/>
<evidence type="ECO:0000256" key="8">
    <source>
        <dbReference type="ARBA" id="ARBA00022842"/>
    </source>
</evidence>
<evidence type="ECO:0000259" key="12">
    <source>
        <dbReference type="Pfam" id="PF00483"/>
    </source>
</evidence>
<evidence type="ECO:0000256" key="11">
    <source>
        <dbReference type="ARBA" id="ARBA00049336"/>
    </source>
</evidence>
<dbReference type="InterPro" id="IPR005835">
    <property type="entry name" value="NTP_transferase_dom"/>
</dbReference>
<dbReference type="Proteomes" id="UP000667802">
    <property type="component" value="Unassembled WGS sequence"/>
</dbReference>
<keyword evidence="5" id="KW-0808">Transferase</keyword>
<dbReference type="GO" id="GO:0008879">
    <property type="term" value="F:glucose-1-phosphate thymidylyltransferase activity"/>
    <property type="evidence" value="ECO:0007669"/>
    <property type="project" value="UniProtKB-EC"/>
</dbReference>
<protein>
    <recommendedName>
        <fullName evidence="4">Glucose-1-phosphate thymidylyltransferase</fullName>
        <ecNumber evidence="3">2.7.7.24</ecNumber>
    </recommendedName>
    <alternativeName>
        <fullName evidence="10">dTDP-glucose pyrophosphorylase</fullName>
    </alternativeName>
    <alternativeName>
        <fullName evidence="9">dTDP-glucose synthase</fullName>
    </alternativeName>
</protein>
<evidence type="ECO:0000256" key="9">
    <source>
        <dbReference type="ARBA" id="ARBA00032492"/>
    </source>
</evidence>
<sequence>MIKRRIIGLLPAGGQAKRISPLPVSKELYPVGFHSFGDKSDLRPKVVCHYLLEKMQLAGIEQAYFILRPGKWDIPSYFGDGTMLSMSLGYLIMGLPYGVPFTLDQAYPFVQDAVVAFGFPDILFQPDDAFVKLLERQQKSNADVVLGLFPTEQPHKAGMVDFDASGKVHLVIEKPNQSDLRYMWAIAVWTPAFTQFLHDYISSLKASKNLSKLPEIPIGNIIQAGIDQGFHVEAEAFPNGSYLDIGTPNDLAKALRKFTTLVDEEKL</sequence>
<evidence type="ECO:0000313" key="13">
    <source>
        <dbReference type="EMBL" id="MDR9896693.1"/>
    </source>
</evidence>
<accession>A0AAP5I7Z6</accession>
<keyword evidence="14" id="KW-1185">Reference proteome</keyword>
<dbReference type="EMBL" id="JAALHA020000009">
    <property type="protein sequence ID" value="MDR9896693.1"/>
    <property type="molecule type" value="Genomic_DNA"/>
</dbReference>
<evidence type="ECO:0000256" key="1">
    <source>
        <dbReference type="ARBA" id="ARBA00001946"/>
    </source>
</evidence>
<evidence type="ECO:0000256" key="6">
    <source>
        <dbReference type="ARBA" id="ARBA00022695"/>
    </source>
</evidence>
<dbReference type="Pfam" id="PF00483">
    <property type="entry name" value="NTP_transferase"/>
    <property type="match status" value="1"/>
</dbReference>
<evidence type="ECO:0000256" key="3">
    <source>
        <dbReference type="ARBA" id="ARBA00012461"/>
    </source>
</evidence>
<evidence type="ECO:0000256" key="2">
    <source>
        <dbReference type="ARBA" id="ARBA00010480"/>
    </source>
</evidence>
<keyword evidence="8" id="KW-0460">Magnesium</keyword>
<dbReference type="PANTHER" id="PTHR43532">
    <property type="entry name" value="GLUCOSE-1-PHOSPHATE THYMIDYLYLTRANSFERASE"/>
    <property type="match status" value="1"/>
</dbReference>
<organism evidence="13 14">
    <name type="scientific">Aetokthonos hydrillicola Thurmond2011</name>
    <dbReference type="NCBI Taxonomy" id="2712845"/>
    <lineage>
        <taxon>Bacteria</taxon>
        <taxon>Bacillati</taxon>
        <taxon>Cyanobacteriota</taxon>
        <taxon>Cyanophyceae</taxon>
        <taxon>Nostocales</taxon>
        <taxon>Hapalosiphonaceae</taxon>
        <taxon>Aetokthonos</taxon>
    </lineage>
</organism>
<dbReference type="RefSeq" id="WP_208349469.1">
    <property type="nucleotide sequence ID" value="NZ_JAALHA020000009.1"/>
</dbReference>
<dbReference type="PANTHER" id="PTHR43532:SF1">
    <property type="entry name" value="GLUCOSE-1-PHOSPHATE THYMIDYLYLTRANSFERASE 1"/>
    <property type="match status" value="1"/>
</dbReference>
<dbReference type="Gene3D" id="3.90.550.10">
    <property type="entry name" value="Spore Coat Polysaccharide Biosynthesis Protein SpsA, Chain A"/>
    <property type="match status" value="1"/>
</dbReference>
<dbReference type="GO" id="GO:0046872">
    <property type="term" value="F:metal ion binding"/>
    <property type="evidence" value="ECO:0007669"/>
    <property type="project" value="UniProtKB-KW"/>
</dbReference>
<keyword evidence="7" id="KW-0479">Metal-binding</keyword>
<name>A0AAP5I7Z6_9CYAN</name>
<dbReference type="InterPro" id="IPR005907">
    <property type="entry name" value="G1P_thy_trans_s"/>
</dbReference>
<comment type="cofactor">
    <cofactor evidence="1">
        <name>Mg(2+)</name>
        <dbReference type="ChEBI" id="CHEBI:18420"/>
    </cofactor>
</comment>
<comment type="catalytic activity">
    <reaction evidence="11">
        <text>dTTP + alpha-D-glucose 1-phosphate + H(+) = dTDP-alpha-D-glucose + diphosphate</text>
        <dbReference type="Rhea" id="RHEA:15225"/>
        <dbReference type="ChEBI" id="CHEBI:15378"/>
        <dbReference type="ChEBI" id="CHEBI:33019"/>
        <dbReference type="ChEBI" id="CHEBI:37568"/>
        <dbReference type="ChEBI" id="CHEBI:57477"/>
        <dbReference type="ChEBI" id="CHEBI:58601"/>
        <dbReference type="EC" id="2.7.7.24"/>
    </reaction>
</comment>
<dbReference type="SUPFAM" id="SSF53448">
    <property type="entry name" value="Nucleotide-diphospho-sugar transferases"/>
    <property type="match status" value="1"/>
</dbReference>
<evidence type="ECO:0000256" key="4">
    <source>
        <dbReference type="ARBA" id="ARBA00017654"/>
    </source>
</evidence>
<comment type="caution">
    <text evidence="13">The sequence shown here is derived from an EMBL/GenBank/DDBJ whole genome shotgun (WGS) entry which is preliminary data.</text>
</comment>
<keyword evidence="6" id="KW-0548">Nucleotidyltransferase</keyword>
<proteinExistence type="inferred from homology"/>
<comment type="similarity">
    <text evidence="2">Belongs to the glucose-1-phosphate thymidylyltransferase family.</text>
</comment>
<dbReference type="InterPro" id="IPR029044">
    <property type="entry name" value="Nucleotide-diphossugar_trans"/>
</dbReference>
<gene>
    <name evidence="13" type="ORF">G7B40_019300</name>
</gene>
<evidence type="ECO:0000256" key="5">
    <source>
        <dbReference type="ARBA" id="ARBA00022679"/>
    </source>
</evidence>
<reference evidence="14" key="1">
    <citation type="journal article" date="2021" name="Science">
        <title>Hunting the eagle killer: A cyanobacterial neurotoxin causes vacuolar myelinopathy.</title>
        <authorList>
            <person name="Breinlinger S."/>
            <person name="Phillips T.J."/>
            <person name="Haram B.N."/>
            <person name="Mares J."/>
            <person name="Martinez Yerena J.A."/>
            <person name="Hrouzek P."/>
            <person name="Sobotka R."/>
            <person name="Henderson W.M."/>
            <person name="Schmieder P."/>
            <person name="Williams S.M."/>
            <person name="Lauderdale J.D."/>
            <person name="Wilde H.D."/>
            <person name="Gerrin W."/>
            <person name="Kust A."/>
            <person name="Washington J.W."/>
            <person name="Wagner C."/>
            <person name="Geier B."/>
            <person name="Liebeke M."/>
            <person name="Enke H."/>
            <person name="Niedermeyer T.H.J."/>
            <person name="Wilde S.B."/>
        </authorList>
    </citation>
    <scope>NUCLEOTIDE SEQUENCE [LARGE SCALE GENOMIC DNA]</scope>
    <source>
        <strain evidence="14">Thurmond2011</strain>
    </source>
</reference>
<evidence type="ECO:0000256" key="7">
    <source>
        <dbReference type="ARBA" id="ARBA00022723"/>
    </source>
</evidence>
<feature type="domain" description="Nucleotidyl transferase" evidence="12">
    <location>
        <begin position="10"/>
        <end position="258"/>
    </location>
</feature>
<evidence type="ECO:0000313" key="14">
    <source>
        <dbReference type="Proteomes" id="UP000667802"/>
    </source>
</evidence>
<evidence type="ECO:0000256" key="10">
    <source>
        <dbReference type="ARBA" id="ARBA00032598"/>
    </source>
</evidence>
<dbReference type="EC" id="2.7.7.24" evidence="3"/>